<dbReference type="Proteomes" id="UP001197609">
    <property type="component" value="Unassembled WGS sequence"/>
</dbReference>
<dbReference type="Gene3D" id="1.10.1220.170">
    <property type="match status" value="1"/>
</dbReference>
<evidence type="ECO:0000256" key="2">
    <source>
        <dbReference type="RuleBase" id="RU362080"/>
    </source>
</evidence>
<dbReference type="InterPro" id="IPR036165">
    <property type="entry name" value="YefM-like_sf"/>
</dbReference>
<name>A0AAJ1EIL5_9BACT</name>
<dbReference type="Gene3D" id="3.40.1620.10">
    <property type="entry name" value="YefM-like domain"/>
    <property type="match status" value="1"/>
</dbReference>
<comment type="similarity">
    <text evidence="1 2">Belongs to the phD/YefM antitoxin family.</text>
</comment>
<dbReference type="InterPro" id="IPR006442">
    <property type="entry name" value="Antitoxin_Phd/YefM"/>
</dbReference>
<evidence type="ECO:0000313" key="3">
    <source>
        <dbReference type="EMBL" id="MBZ0158836.1"/>
    </source>
</evidence>
<sequence length="89" mass="10011">MRKELPITEARHALTSLPERLAEDPGTVKITRRGKPVLAVMPWDLYESITETLEIMGDDDLMAALRQGIKEIEAGKGVPWQQAKQELDL</sequence>
<dbReference type="InterPro" id="IPR051405">
    <property type="entry name" value="phD/YefM_antitoxin"/>
</dbReference>
<dbReference type="SUPFAM" id="SSF143120">
    <property type="entry name" value="YefM-like"/>
    <property type="match status" value="1"/>
</dbReference>
<accession>A0AAJ1EIL5</accession>
<organism evidence="3 4">
    <name type="scientific">Candidatus Methylomirabilis tolerans</name>
    <dbReference type="NCBI Taxonomy" id="3123416"/>
    <lineage>
        <taxon>Bacteria</taxon>
        <taxon>Candidatus Methylomirabilota</taxon>
        <taxon>Candidatus Methylomirabilia</taxon>
        <taxon>Candidatus Methylomirabilales</taxon>
        <taxon>Candidatus Methylomirabilaceae</taxon>
        <taxon>Candidatus Methylomirabilis</taxon>
    </lineage>
</organism>
<dbReference type="Pfam" id="PF02604">
    <property type="entry name" value="PhdYeFM_antitox"/>
    <property type="match status" value="1"/>
</dbReference>
<reference evidence="3 4" key="1">
    <citation type="journal article" date="2021" name="bioRxiv">
        <title>Unraveling nitrogen, sulfur and carbon metabolic pathways and microbial community transcriptional responses to substrate deprivation and toxicity stresses in a bioreactor mimicking anoxic brackish coastal sediment conditions.</title>
        <authorList>
            <person name="Martins P.D."/>
            <person name="Echeveste M.J."/>
            <person name="Arshad A."/>
            <person name="Kurth J."/>
            <person name="Ouboter H."/>
            <person name="Jetten M.S.M."/>
            <person name="Welte C.U."/>
        </authorList>
    </citation>
    <scope>NUCLEOTIDE SEQUENCE [LARGE SCALE GENOMIC DNA]</scope>
    <source>
        <strain evidence="3">MAG_38</strain>
    </source>
</reference>
<dbReference type="NCBIfam" id="TIGR01552">
    <property type="entry name" value="phd_fam"/>
    <property type="match status" value="1"/>
</dbReference>
<dbReference type="PANTHER" id="PTHR33713">
    <property type="entry name" value="ANTITOXIN YAFN-RELATED"/>
    <property type="match status" value="1"/>
</dbReference>
<proteinExistence type="inferred from homology"/>
<protein>
    <recommendedName>
        <fullName evidence="2">Antitoxin</fullName>
    </recommendedName>
</protein>
<gene>
    <name evidence="3" type="ORF">K8G79_01590</name>
</gene>
<dbReference type="PANTHER" id="PTHR33713:SF6">
    <property type="entry name" value="ANTITOXIN YEFM"/>
    <property type="match status" value="1"/>
</dbReference>
<dbReference type="EMBL" id="JAIOIU010000021">
    <property type="protein sequence ID" value="MBZ0158836.1"/>
    <property type="molecule type" value="Genomic_DNA"/>
</dbReference>
<dbReference type="AlphaFoldDB" id="A0AAJ1EIL5"/>
<evidence type="ECO:0000313" key="4">
    <source>
        <dbReference type="Proteomes" id="UP001197609"/>
    </source>
</evidence>
<comment type="function">
    <text evidence="2">Antitoxin component of a type II toxin-antitoxin (TA) system.</text>
</comment>
<comment type="caution">
    <text evidence="3">The sequence shown here is derived from an EMBL/GenBank/DDBJ whole genome shotgun (WGS) entry which is preliminary data.</text>
</comment>
<evidence type="ECO:0000256" key="1">
    <source>
        <dbReference type="ARBA" id="ARBA00009981"/>
    </source>
</evidence>